<feature type="chain" id="PRO_5015188568" evidence="1">
    <location>
        <begin position="17"/>
        <end position="89"/>
    </location>
</feature>
<protein>
    <submittedName>
        <fullName evidence="2">Uncharacterized protein</fullName>
    </submittedName>
</protein>
<reference evidence="2" key="1">
    <citation type="submission" date="2018-02" db="EMBL/GenBank/DDBJ databases">
        <title>Rhizophora mucronata_Transcriptome.</title>
        <authorList>
            <person name="Meera S.P."/>
            <person name="Sreeshan A."/>
            <person name="Augustine A."/>
        </authorList>
    </citation>
    <scope>NUCLEOTIDE SEQUENCE</scope>
    <source>
        <tissue evidence="2">Leaf</tissue>
    </source>
</reference>
<feature type="signal peptide" evidence="1">
    <location>
        <begin position="1"/>
        <end position="16"/>
    </location>
</feature>
<name>A0A2P2QLX3_RHIMU</name>
<evidence type="ECO:0000313" key="2">
    <source>
        <dbReference type="EMBL" id="MBX68020.1"/>
    </source>
</evidence>
<sequence>MVFKISHLWLLVNIFGAPLPFLKKRSLDSISWNFRKDFVYDLKSMLHKNILVTYAFPCNASTNWLQAPCSCCLHFDMIMRLLQAINSST</sequence>
<evidence type="ECO:0000256" key="1">
    <source>
        <dbReference type="SAM" id="SignalP"/>
    </source>
</evidence>
<accession>A0A2P2QLX3</accession>
<keyword evidence="1" id="KW-0732">Signal</keyword>
<dbReference type="EMBL" id="GGEC01087536">
    <property type="protein sequence ID" value="MBX68020.1"/>
    <property type="molecule type" value="Transcribed_RNA"/>
</dbReference>
<dbReference type="AlphaFoldDB" id="A0A2P2QLX3"/>
<proteinExistence type="predicted"/>
<organism evidence="2">
    <name type="scientific">Rhizophora mucronata</name>
    <name type="common">Asiatic mangrove</name>
    <dbReference type="NCBI Taxonomy" id="61149"/>
    <lineage>
        <taxon>Eukaryota</taxon>
        <taxon>Viridiplantae</taxon>
        <taxon>Streptophyta</taxon>
        <taxon>Embryophyta</taxon>
        <taxon>Tracheophyta</taxon>
        <taxon>Spermatophyta</taxon>
        <taxon>Magnoliopsida</taxon>
        <taxon>eudicotyledons</taxon>
        <taxon>Gunneridae</taxon>
        <taxon>Pentapetalae</taxon>
        <taxon>rosids</taxon>
        <taxon>fabids</taxon>
        <taxon>Malpighiales</taxon>
        <taxon>Rhizophoraceae</taxon>
        <taxon>Rhizophora</taxon>
    </lineage>
</organism>